<organism evidence="1 2">
    <name type="scientific">Hufsiella arboris</name>
    <dbReference type="NCBI Taxonomy" id="2695275"/>
    <lineage>
        <taxon>Bacteria</taxon>
        <taxon>Pseudomonadati</taxon>
        <taxon>Bacteroidota</taxon>
        <taxon>Sphingobacteriia</taxon>
        <taxon>Sphingobacteriales</taxon>
        <taxon>Sphingobacteriaceae</taxon>
        <taxon>Hufsiella</taxon>
    </lineage>
</organism>
<reference evidence="1 2" key="1">
    <citation type="submission" date="2019-11" db="EMBL/GenBank/DDBJ databases">
        <title>Pedobacter sp. HMF7647 Genome sequencing and assembly.</title>
        <authorList>
            <person name="Kang H."/>
            <person name="Kim H."/>
            <person name="Joh K."/>
        </authorList>
    </citation>
    <scope>NUCLEOTIDE SEQUENCE [LARGE SCALE GENOMIC DNA]</scope>
    <source>
        <strain evidence="1 2">HMF7647</strain>
    </source>
</reference>
<proteinExistence type="predicted"/>
<keyword evidence="2" id="KW-1185">Reference proteome</keyword>
<gene>
    <name evidence="1" type="ORF">GS399_11125</name>
</gene>
<dbReference type="Proteomes" id="UP000466586">
    <property type="component" value="Unassembled WGS sequence"/>
</dbReference>
<comment type="caution">
    <text evidence="1">The sequence shown here is derived from an EMBL/GenBank/DDBJ whole genome shotgun (WGS) entry which is preliminary data.</text>
</comment>
<sequence>MDIYIGGGDQSSAGVGFGDLQGRRGAYSQFNFSSINEGDYLIDGSHTGFSLWDEPTGIESQVRYSVGRDTPGAKMTVHIQKSTSEIVEGSFSGKVFKFTDFGYRTDKKLYDIEGAFRVKRRDKI</sequence>
<name>A0A7K1YAC6_9SPHI</name>
<dbReference type="RefSeq" id="WP_160844690.1">
    <property type="nucleotide sequence ID" value="NZ_WVHT01000004.1"/>
</dbReference>
<protein>
    <submittedName>
        <fullName evidence="1">Uncharacterized protein</fullName>
    </submittedName>
</protein>
<evidence type="ECO:0000313" key="1">
    <source>
        <dbReference type="EMBL" id="MXV51523.1"/>
    </source>
</evidence>
<dbReference type="EMBL" id="WVHT01000004">
    <property type="protein sequence ID" value="MXV51523.1"/>
    <property type="molecule type" value="Genomic_DNA"/>
</dbReference>
<accession>A0A7K1YAC6</accession>
<evidence type="ECO:0000313" key="2">
    <source>
        <dbReference type="Proteomes" id="UP000466586"/>
    </source>
</evidence>
<dbReference type="AlphaFoldDB" id="A0A7K1YAC6"/>